<feature type="chain" id="PRO_5046823815" description="FecR protein domain-containing protein" evidence="1">
    <location>
        <begin position="21"/>
        <end position="234"/>
    </location>
</feature>
<evidence type="ECO:0000313" key="2">
    <source>
        <dbReference type="EMBL" id="MDO1450509.1"/>
    </source>
</evidence>
<keyword evidence="3" id="KW-1185">Reference proteome</keyword>
<dbReference type="EMBL" id="JAUKPO010000031">
    <property type="protein sequence ID" value="MDO1450509.1"/>
    <property type="molecule type" value="Genomic_DNA"/>
</dbReference>
<gene>
    <name evidence="2" type="ORF">Q0590_29810</name>
</gene>
<organism evidence="2 3">
    <name type="scientific">Rhodocytophaga aerolata</name>
    <dbReference type="NCBI Taxonomy" id="455078"/>
    <lineage>
        <taxon>Bacteria</taxon>
        <taxon>Pseudomonadati</taxon>
        <taxon>Bacteroidota</taxon>
        <taxon>Cytophagia</taxon>
        <taxon>Cytophagales</taxon>
        <taxon>Rhodocytophagaceae</taxon>
        <taxon>Rhodocytophaga</taxon>
    </lineage>
</organism>
<evidence type="ECO:0000256" key="1">
    <source>
        <dbReference type="SAM" id="SignalP"/>
    </source>
</evidence>
<evidence type="ECO:0000313" key="3">
    <source>
        <dbReference type="Proteomes" id="UP001168528"/>
    </source>
</evidence>
<reference evidence="2" key="1">
    <citation type="submission" date="2023-07" db="EMBL/GenBank/DDBJ databases">
        <title>The genome sequence of Rhodocytophaga aerolata KACC 12507.</title>
        <authorList>
            <person name="Zhang X."/>
        </authorList>
    </citation>
    <scope>NUCLEOTIDE SEQUENCE</scope>
    <source>
        <strain evidence="2">KACC 12507</strain>
    </source>
</reference>
<keyword evidence="1" id="KW-0732">Signal</keyword>
<name>A0ABT8REG6_9BACT</name>
<evidence type="ECO:0008006" key="4">
    <source>
        <dbReference type="Google" id="ProtNLM"/>
    </source>
</evidence>
<protein>
    <recommendedName>
        <fullName evidence="4">FecR protein domain-containing protein</fullName>
    </recommendedName>
</protein>
<sequence>MKKYFLLITCLLIYTSYTWAQEAKIIRVKSGQDPAQAVAAGDRYQFAKFTDGKIHYINNVSVGKLNYSILLGEVHFIDSKRDTLSLANEHLIKMINIGDSKFYYDKEAGYVEEIAVFDKVKLAIKQMMIVVNSEKEGAYGQSSAVSSIKTYNSISTGNGQIQKLQIHGDILLTKHASYYIIDQNNRVHLATKPNFLRVYAKNKKEIAAYIKEQVINFKSEKDLKKLLQFCSGLV</sequence>
<accession>A0ABT8REG6</accession>
<dbReference type="RefSeq" id="WP_302041309.1">
    <property type="nucleotide sequence ID" value="NZ_JAUKPO010000031.1"/>
</dbReference>
<feature type="signal peptide" evidence="1">
    <location>
        <begin position="1"/>
        <end position="20"/>
    </location>
</feature>
<dbReference type="Proteomes" id="UP001168528">
    <property type="component" value="Unassembled WGS sequence"/>
</dbReference>
<proteinExistence type="predicted"/>
<comment type="caution">
    <text evidence="2">The sequence shown here is derived from an EMBL/GenBank/DDBJ whole genome shotgun (WGS) entry which is preliminary data.</text>
</comment>